<sequence>MSHQSQPKERLPYARRHILPIRLEQQDHAELTKTAEQEQRSMSFIAMRRYQAGLALEQSQKQ</sequence>
<protein>
    <submittedName>
        <fullName evidence="1">Uncharacterized protein</fullName>
    </submittedName>
</protein>
<proteinExistence type="predicted"/>
<dbReference type="EMBL" id="LGSW01000001">
    <property type="protein sequence ID" value="KND22838.1"/>
    <property type="molecule type" value="Genomic_DNA"/>
</dbReference>
<name>A0ABR5IPB7_9HYPH</name>
<keyword evidence="2" id="KW-1185">Reference proteome</keyword>
<organism evidence="1 2">
    <name type="scientific">Enhydrobacter aerosaccus</name>
    <dbReference type="NCBI Taxonomy" id="225324"/>
    <lineage>
        <taxon>Bacteria</taxon>
        <taxon>Pseudomonadati</taxon>
        <taxon>Pseudomonadota</taxon>
        <taxon>Alphaproteobacteria</taxon>
        <taxon>Hyphomicrobiales</taxon>
        <taxon>Enhydrobacter</taxon>
    </lineage>
</organism>
<dbReference type="Proteomes" id="UP000053900">
    <property type="component" value="Unassembled WGS sequence"/>
</dbReference>
<comment type="caution">
    <text evidence="1">The sequence shown here is derived from an EMBL/GenBank/DDBJ whole genome shotgun (WGS) entry which is preliminary data.</text>
</comment>
<reference evidence="1 2" key="1">
    <citation type="submission" date="2015-07" db="EMBL/GenBank/DDBJ databases">
        <title>Draft genome of Enhydrobacter aerosaccus.</title>
        <authorList>
            <person name="Wang X."/>
        </authorList>
    </citation>
    <scope>NUCLEOTIDE SEQUENCE [LARGE SCALE GENOMIC DNA]</scope>
    <source>
        <strain evidence="1 2">CGMCC9176</strain>
    </source>
</reference>
<gene>
    <name evidence="1" type="ORF">AFK20_01715</name>
</gene>
<evidence type="ECO:0000313" key="1">
    <source>
        <dbReference type="EMBL" id="KND22838.1"/>
    </source>
</evidence>
<evidence type="ECO:0000313" key="2">
    <source>
        <dbReference type="Proteomes" id="UP000053900"/>
    </source>
</evidence>
<accession>A0ABR5IPB7</accession>